<feature type="compositionally biased region" description="Basic and acidic residues" evidence="1">
    <location>
        <begin position="765"/>
        <end position="776"/>
    </location>
</feature>
<proteinExistence type="predicted"/>
<dbReference type="EMBL" id="KN817581">
    <property type="protein sequence ID" value="KJA19135.1"/>
    <property type="molecule type" value="Genomic_DNA"/>
</dbReference>
<feature type="domain" description="TERF2-interacting telomeric protein 1 Myb" evidence="2">
    <location>
        <begin position="6"/>
        <end position="62"/>
    </location>
</feature>
<feature type="compositionally biased region" description="Basic and acidic residues" evidence="1">
    <location>
        <begin position="147"/>
        <end position="163"/>
    </location>
</feature>
<evidence type="ECO:0000256" key="1">
    <source>
        <dbReference type="SAM" id="MobiDB-lite"/>
    </source>
</evidence>
<accession>A0A0D2PGB9</accession>
<dbReference type="AlphaFoldDB" id="A0A0D2PGB9"/>
<dbReference type="InterPro" id="IPR015010">
    <property type="entry name" value="TERF2IP_Myb"/>
</dbReference>
<organism evidence="3 4">
    <name type="scientific">Hypholoma sublateritium (strain FD-334 SS-4)</name>
    <dbReference type="NCBI Taxonomy" id="945553"/>
    <lineage>
        <taxon>Eukaryota</taxon>
        <taxon>Fungi</taxon>
        <taxon>Dikarya</taxon>
        <taxon>Basidiomycota</taxon>
        <taxon>Agaricomycotina</taxon>
        <taxon>Agaricomycetes</taxon>
        <taxon>Agaricomycetidae</taxon>
        <taxon>Agaricales</taxon>
        <taxon>Agaricineae</taxon>
        <taxon>Strophariaceae</taxon>
        <taxon>Hypholoma</taxon>
    </lineage>
</organism>
<gene>
    <name evidence="3" type="ORF">HYPSUDRAFT_89611</name>
</gene>
<feature type="compositionally biased region" description="Acidic residues" evidence="1">
    <location>
        <begin position="848"/>
        <end position="857"/>
    </location>
</feature>
<feature type="region of interest" description="Disordered" evidence="1">
    <location>
        <begin position="244"/>
        <end position="422"/>
    </location>
</feature>
<name>A0A0D2PGB9_HYPSF</name>
<evidence type="ECO:0000259" key="2">
    <source>
        <dbReference type="Pfam" id="PF08914"/>
    </source>
</evidence>
<dbReference type="Pfam" id="PF08914">
    <property type="entry name" value="Myb_Rap1"/>
    <property type="match status" value="1"/>
</dbReference>
<feature type="region of interest" description="Disordered" evidence="1">
    <location>
        <begin position="788"/>
        <end position="1011"/>
    </location>
</feature>
<keyword evidence="4" id="KW-1185">Reference proteome</keyword>
<dbReference type="OrthoDB" id="435460at2759"/>
<feature type="compositionally biased region" description="Acidic residues" evidence="1">
    <location>
        <begin position="864"/>
        <end position="882"/>
    </location>
</feature>
<dbReference type="STRING" id="945553.A0A0D2PGB9"/>
<protein>
    <recommendedName>
        <fullName evidence="2">TERF2-interacting telomeric protein 1 Myb domain-containing protein</fullName>
    </recommendedName>
</protein>
<feature type="region of interest" description="Disordered" evidence="1">
    <location>
        <begin position="724"/>
        <end position="776"/>
    </location>
</feature>
<evidence type="ECO:0000313" key="4">
    <source>
        <dbReference type="Proteomes" id="UP000054270"/>
    </source>
</evidence>
<reference evidence="4" key="1">
    <citation type="submission" date="2014-04" db="EMBL/GenBank/DDBJ databases">
        <title>Evolutionary Origins and Diversification of the Mycorrhizal Mutualists.</title>
        <authorList>
            <consortium name="DOE Joint Genome Institute"/>
            <consortium name="Mycorrhizal Genomics Consortium"/>
            <person name="Kohler A."/>
            <person name="Kuo A."/>
            <person name="Nagy L.G."/>
            <person name="Floudas D."/>
            <person name="Copeland A."/>
            <person name="Barry K.W."/>
            <person name="Cichocki N."/>
            <person name="Veneault-Fourrey C."/>
            <person name="LaButti K."/>
            <person name="Lindquist E.A."/>
            <person name="Lipzen A."/>
            <person name="Lundell T."/>
            <person name="Morin E."/>
            <person name="Murat C."/>
            <person name="Riley R."/>
            <person name="Ohm R."/>
            <person name="Sun H."/>
            <person name="Tunlid A."/>
            <person name="Henrissat B."/>
            <person name="Grigoriev I.V."/>
            <person name="Hibbett D.S."/>
            <person name="Martin F."/>
        </authorList>
    </citation>
    <scope>NUCLEOTIDE SEQUENCE [LARGE SCALE GENOMIC DNA]</scope>
    <source>
        <strain evidence="4">FD-334 SS-4</strain>
    </source>
</reference>
<dbReference type="CDD" id="cd11655">
    <property type="entry name" value="rap1_myb-like"/>
    <property type="match status" value="1"/>
</dbReference>
<dbReference type="InterPro" id="IPR009057">
    <property type="entry name" value="Homeodomain-like_sf"/>
</dbReference>
<sequence length="1073" mass="119003">MSRNAFSSREIQYLVMYIAKYNPVPAGRLGNNLYKSLVENDKRRPWARGHSWQSWREYYKKNQVEMDRKIRNHQKEEEKKARAAEEPTPTNHAKEESEESEAQKPRPKVSNTSQNRYAQAGSSGQNAVTKTTSRTETAQRVTGARVEAPRQRARVEPEGEEQGRGSNRLPELATGGEYKTNVLNRSKGEMDHVAKDKTPKELPVKTERHTPPGERAPVINTLVEVVDMSGDTESDNDLMRELFGSFKEDDTQEIDELQDSSQAHPPAPAKAAQSESKKRVVKESPVARPVEPSVQVLSQEPTPPKSGAEALPEAVVLNSPARPAPLRKPKPTRKLREPIDEDPFETPASTPSPPPRPQKLPGRRGTLPVLVDDGFRTTLKRPRRSSTTGNEDAPVWPPKRAKRDSHNEQAEAMDVDGSKSEKMKTVSLPTACIYPPVPRIPASIAPRPVQVNAVASSSTSRHPPLNYTNSKIIQHVREPVAVEAVLSNRVLPNQIRKSTSHNAPAVQHAAQSTNLAASPAAAISRTSSTFTPPIGALYDNDPFMGRASDKAKGKARAPTVLNNNPPPRIDLQKQLQRRLTATSASVSASRSGRSSLAPSTSSARRSREKESGHHSPAHWNMRTDDPKFRDAEFLEAARQATVRGLARIAAKRGLELEQVRSIFMAAGNLEDTDFVLEQLHARRLQGRASAAAGRTTLNDDGSVSSEEIPAGLVLRTATVLSAVERSRQSTHQHRVNKPRRSGRASLIIRPLPPADDEYDFSEYSPPDKSRAGQFARLERQGRLEEALERERRRVSGIHVEQTQLPLRQSSPALTVSDGSPSPKSRQEEEHMEVDASPHGSDDGHVEADEQDEVDGLDDVGVHEDVEEPEYVDVCEDVDDLNDIEVHEDASEQDDAHQQDDADRQDESDGQYNSDDEGEVAQQDGIEEHIAADELSDATALSDAEQYEAADVESVAQDEQDDDDIYMPERASNHEADDESEDRREDDGAPKSSPPYPTTRTLMKRLSGGRENDPAFIAEMREHRRLALSVTKENADEMRAFEAAHNPDLLKIWSIKWTRELLAIGRPGQYYSPR</sequence>
<feature type="compositionally biased region" description="Basic and acidic residues" evidence="1">
    <location>
        <begin position="72"/>
        <end position="85"/>
    </location>
</feature>
<evidence type="ECO:0000313" key="3">
    <source>
        <dbReference type="EMBL" id="KJA19135.1"/>
    </source>
</evidence>
<feature type="region of interest" description="Disordered" evidence="1">
    <location>
        <begin position="72"/>
        <end position="219"/>
    </location>
</feature>
<feature type="compositionally biased region" description="Basic and acidic residues" evidence="1">
    <location>
        <begin position="970"/>
        <end position="988"/>
    </location>
</feature>
<dbReference type="SUPFAM" id="SSF46689">
    <property type="entry name" value="Homeodomain-like"/>
    <property type="match status" value="1"/>
</dbReference>
<feature type="compositionally biased region" description="Low complexity" evidence="1">
    <location>
        <begin position="577"/>
        <end position="603"/>
    </location>
</feature>
<feature type="compositionally biased region" description="Basic and acidic residues" evidence="1">
    <location>
        <begin position="883"/>
        <end position="906"/>
    </location>
</feature>
<feature type="compositionally biased region" description="Basic and acidic residues" evidence="1">
    <location>
        <begin position="186"/>
        <end position="212"/>
    </location>
</feature>
<dbReference type="Gene3D" id="1.10.10.60">
    <property type="entry name" value="Homeodomain-like"/>
    <property type="match status" value="1"/>
</dbReference>
<feature type="compositionally biased region" description="Polar residues" evidence="1">
    <location>
        <begin position="800"/>
        <end position="823"/>
    </location>
</feature>
<dbReference type="Proteomes" id="UP000054270">
    <property type="component" value="Unassembled WGS sequence"/>
</dbReference>
<feature type="compositionally biased region" description="Basic residues" evidence="1">
    <location>
        <begin position="728"/>
        <end position="742"/>
    </location>
</feature>
<feature type="compositionally biased region" description="Basic and acidic residues" evidence="1">
    <location>
        <begin position="824"/>
        <end position="847"/>
    </location>
</feature>
<feature type="compositionally biased region" description="Acidic residues" evidence="1">
    <location>
        <begin position="907"/>
        <end position="918"/>
    </location>
</feature>
<feature type="region of interest" description="Disordered" evidence="1">
    <location>
        <begin position="526"/>
        <end position="624"/>
    </location>
</feature>
<feature type="compositionally biased region" description="Acidic residues" evidence="1">
    <location>
        <begin position="944"/>
        <end position="965"/>
    </location>
</feature>
<feature type="compositionally biased region" description="Polar residues" evidence="1">
    <location>
        <begin position="109"/>
        <end position="140"/>
    </location>
</feature>
<dbReference type="OMA" id="RTVNTHN"/>